<dbReference type="PANTHER" id="PTHR30535:SF34">
    <property type="entry name" value="MOLYBDATE-BINDING PROTEIN MOLA"/>
    <property type="match status" value="1"/>
</dbReference>
<dbReference type="Gene3D" id="3.40.50.1980">
    <property type="entry name" value="Nitrogenase molybdenum iron protein domain"/>
    <property type="match status" value="2"/>
</dbReference>
<evidence type="ECO:0000313" key="2">
    <source>
        <dbReference type="EMBL" id="BBE09317.1"/>
    </source>
</evidence>
<proteinExistence type="predicted"/>
<gene>
    <name evidence="2" type="ORF">MCB1EB_1156</name>
</gene>
<dbReference type="Proteomes" id="UP000282597">
    <property type="component" value="Chromosome"/>
</dbReference>
<evidence type="ECO:0000313" key="3">
    <source>
        <dbReference type="Proteomes" id="UP000282597"/>
    </source>
</evidence>
<dbReference type="Pfam" id="PF01497">
    <property type="entry name" value="Peripla_BP_2"/>
    <property type="match status" value="1"/>
</dbReference>
<accession>A0A2Z6EV29</accession>
<dbReference type="AlphaFoldDB" id="A0A2Z6EV29"/>
<dbReference type="PANTHER" id="PTHR30535">
    <property type="entry name" value="VITAMIN B12-BINDING PROTEIN"/>
    <property type="match status" value="1"/>
</dbReference>
<organism evidence="2 3">
    <name type="scientific">Mycoavidus cysteinexigens</name>
    <dbReference type="NCBI Taxonomy" id="1553431"/>
    <lineage>
        <taxon>Bacteria</taxon>
        <taxon>Pseudomonadati</taxon>
        <taxon>Pseudomonadota</taxon>
        <taxon>Betaproteobacteria</taxon>
        <taxon>Burkholderiales</taxon>
        <taxon>Burkholderiaceae</taxon>
        <taxon>Mycoavidus</taxon>
    </lineage>
</organism>
<reference evidence="2 3" key="1">
    <citation type="journal article" date="2018" name="Microbes Environ.">
        <title>Comparative Genomic Insights into Endofungal Lifestyles of Two Bacterial Endosymbionts, Mycoavidus cysteinexigens and Burkholderia rhizoxinica.</title>
        <authorList>
            <person name="Sharmin D."/>
            <person name="Guo Y."/>
            <person name="Nishizawa T."/>
            <person name="Ohshima S."/>
            <person name="Sato Y."/>
            <person name="Takashima Y."/>
            <person name="Narisawa K."/>
            <person name="Ohta H."/>
        </authorList>
    </citation>
    <scope>NUCLEOTIDE SEQUENCE [LARGE SCALE GENOMIC DNA]</scope>
    <source>
        <strain evidence="2 3">B1-EB</strain>
    </source>
</reference>
<protein>
    <submittedName>
        <fullName evidence="2">Vitamin B12 ABC transporter, B12-binding component BtuF</fullName>
    </submittedName>
</protein>
<dbReference type="PROSITE" id="PS50983">
    <property type="entry name" value="FE_B12_PBP"/>
    <property type="match status" value="1"/>
</dbReference>
<evidence type="ECO:0000256" key="1">
    <source>
        <dbReference type="ARBA" id="ARBA00022729"/>
    </source>
</evidence>
<dbReference type="InterPro" id="IPR054828">
    <property type="entry name" value="Vit_B12_bind_prot"/>
</dbReference>
<dbReference type="CDD" id="cd01144">
    <property type="entry name" value="BtuF"/>
    <property type="match status" value="1"/>
</dbReference>
<dbReference type="GO" id="GO:0071281">
    <property type="term" value="P:cellular response to iron ion"/>
    <property type="evidence" value="ECO:0007669"/>
    <property type="project" value="TreeGrafter"/>
</dbReference>
<keyword evidence="1" id="KW-0732">Signal</keyword>
<dbReference type="PROSITE" id="PS51257">
    <property type="entry name" value="PROKAR_LIPOPROTEIN"/>
    <property type="match status" value="1"/>
</dbReference>
<name>A0A2Z6EV29_9BURK</name>
<dbReference type="NCBIfam" id="NF038402">
    <property type="entry name" value="TroA_like"/>
    <property type="match status" value="1"/>
</dbReference>
<dbReference type="EMBL" id="AP018150">
    <property type="protein sequence ID" value="BBE09317.1"/>
    <property type="molecule type" value="Genomic_DNA"/>
</dbReference>
<keyword evidence="3" id="KW-1185">Reference proteome</keyword>
<dbReference type="RefSeq" id="WP_045362157.1">
    <property type="nucleotide sequence ID" value="NZ_AP018150.1"/>
</dbReference>
<sequence>MKYVLAYLLFGFLTLASCRVYATIQVKDDSGAVVTLSTPAKRVISLAPHITELIYAAGGGAALRGAVMYSDYPEAAKQLPRVGDYQALDLERIIALKPDLVIAWRYGNVERQLEALRQLNIPIFYSAPHQLDDIALTLENFGALLGARATAAQAATLLRAEIKALRQRYAQSTPIRVFYQISERPLITLNGKQVVSEVIALCGGRNVFAHLAPVAPVISAEAVLAADPQAIIVTLPSGSTTEQPLSSLERWRRWPQLAATQHNALFSIHADLIDRPTPRIAQGAAQLCEALATARNRLELR</sequence>
<dbReference type="SUPFAM" id="SSF53807">
    <property type="entry name" value="Helical backbone' metal receptor"/>
    <property type="match status" value="1"/>
</dbReference>
<dbReference type="KEGG" id="mcys:MCB1EB_1156"/>
<dbReference type="InterPro" id="IPR050902">
    <property type="entry name" value="ABC_Transporter_SBP"/>
</dbReference>
<dbReference type="InterPro" id="IPR002491">
    <property type="entry name" value="ABC_transptr_periplasmic_BD"/>
</dbReference>